<evidence type="ECO:0000256" key="1">
    <source>
        <dbReference type="ARBA" id="ARBA00004651"/>
    </source>
</evidence>
<evidence type="ECO:0000256" key="5">
    <source>
        <dbReference type="ARBA" id="ARBA00022692"/>
    </source>
</evidence>
<evidence type="ECO:0000256" key="2">
    <source>
        <dbReference type="ARBA" id="ARBA00010065"/>
    </source>
</evidence>
<dbReference type="GO" id="GO:0005886">
    <property type="term" value="C:plasma membrane"/>
    <property type="evidence" value="ECO:0007669"/>
    <property type="project" value="UniProtKB-SubCell"/>
</dbReference>
<dbReference type="InterPro" id="IPR045378">
    <property type="entry name" value="LNT_N"/>
</dbReference>
<dbReference type="Pfam" id="PF00795">
    <property type="entry name" value="CN_hydrolase"/>
    <property type="match status" value="1"/>
</dbReference>
<feature type="domain" description="CN hydrolase" evidence="10">
    <location>
        <begin position="285"/>
        <end position="562"/>
    </location>
</feature>
<dbReference type="InterPro" id="IPR004563">
    <property type="entry name" value="Apolipo_AcylTrfase"/>
</dbReference>
<comment type="similarity">
    <text evidence="2 9">Belongs to the CN hydrolase family. Apolipoprotein N-acyltransferase subfamily.</text>
</comment>
<dbReference type="CDD" id="cd07571">
    <property type="entry name" value="ALP_N-acyl_transferase"/>
    <property type="match status" value="1"/>
</dbReference>
<evidence type="ECO:0000256" key="8">
    <source>
        <dbReference type="ARBA" id="ARBA00023315"/>
    </source>
</evidence>
<dbReference type="PANTHER" id="PTHR38686:SF1">
    <property type="entry name" value="APOLIPOPROTEIN N-ACYLTRANSFERASE"/>
    <property type="match status" value="1"/>
</dbReference>
<feature type="transmembrane region" description="Helical" evidence="9">
    <location>
        <begin position="36"/>
        <end position="56"/>
    </location>
</feature>
<feature type="transmembrane region" description="Helical" evidence="9">
    <location>
        <begin position="7"/>
        <end position="24"/>
    </location>
</feature>
<evidence type="ECO:0000256" key="3">
    <source>
        <dbReference type="ARBA" id="ARBA00022475"/>
    </source>
</evidence>
<organism evidence="11">
    <name type="scientific">uncultured Aureispira sp</name>
    <dbReference type="NCBI Taxonomy" id="1331704"/>
    <lineage>
        <taxon>Bacteria</taxon>
        <taxon>Pseudomonadati</taxon>
        <taxon>Bacteroidota</taxon>
        <taxon>Saprospiria</taxon>
        <taxon>Saprospirales</taxon>
        <taxon>Saprospiraceae</taxon>
        <taxon>Aureispira</taxon>
        <taxon>environmental samples</taxon>
    </lineage>
</organism>
<feature type="transmembrane region" description="Helical" evidence="9">
    <location>
        <begin position="220"/>
        <end position="243"/>
    </location>
</feature>
<keyword evidence="7 9" id="KW-0472">Membrane</keyword>
<keyword evidence="4 9" id="KW-0808">Transferase</keyword>
<proteinExistence type="inferred from homology"/>
<reference evidence="11" key="1">
    <citation type="submission" date="2020-01" db="EMBL/GenBank/DDBJ databases">
        <authorList>
            <person name="Meier V. D."/>
            <person name="Meier V D."/>
        </authorList>
    </citation>
    <scope>NUCLEOTIDE SEQUENCE</scope>
    <source>
        <strain evidence="11">HLG_WM_MAG_10</strain>
    </source>
</reference>
<dbReference type="GO" id="GO:0016410">
    <property type="term" value="F:N-acyltransferase activity"/>
    <property type="evidence" value="ECO:0007669"/>
    <property type="project" value="UniProtKB-UniRule"/>
</dbReference>
<dbReference type="UniPathway" id="UPA00666"/>
<dbReference type="HAMAP" id="MF_01148">
    <property type="entry name" value="Lnt"/>
    <property type="match status" value="1"/>
</dbReference>
<dbReference type="EC" id="2.3.1.269" evidence="9"/>
<dbReference type="EMBL" id="CACVAQ010000021">
    <property type="protein sequence ID" value="CAA6799136.1"/>
    <property type="molecule type" value="Genomic_DNA"/>
</dbReference>
<accession>A0A6S6RU60</accession>
<evidence type="ECO:0000259" key="10">
    <source>
        <dbReference type="PROSITE" id="PS50263"/>
    </source>
</evidence>
<comment type="subcellular location">
    <subcellularLocation>
        <location evidence="1 9">Cell membrane</location>
        <topology evidence="1 9">Multi-pass membrane protein</topology>
    </subcellularLocation>
</comment>
<keyword evidence="5 9" id="KW-0812">Transmembrane</keyword>
<evidence type="ECO:0000256" key="9">
    <source>
        <dbReference type="HAMAP-Rule" id="MF_01148"/>
    </source>
</evidence>
<dbReference type="InterPro" id="IPR036526">
    <property type="entry name" value="C-N_Hydrolase_sf"/>
</dbReference>
<sequence>MKKETQIRLLVGTISLLIATYIGYDLKSLYDQELLWGQRVLWFWLLIWTSVLSFLGQFITTLPQKNKLLAASVLSGVLLGGGFMPMPTFFLMFVAFVPLLWVEDVVSKARETTSKWTIFKFAFNTFLIWNLLSTWWIQNSSFVAGMLGNTLNAVFMTIPFIFYHITKKRMGQRAANLGFLSYWMTFEIGHLTWDISWPWLTLGNSFSHFPSIIQWYEFTGVFGGSLWILGLNIWIANGLFNYWSTEHPANSIPAIFIKPGIAFVVPIMISFAIYMTYDIRVDQPVAVVSVQPNYEPHYQKFRVSQKEQFAQFMKLTNTALTATTDYVLFPETSFRGIEANKLENASVIKQLRAFTVEHPNLNLVTGLSAYVRYQEGESKPPNVYTYCNADQTRCQYIDSHNAAIQLSSTTKEIPYYKKSKLVPGAESMPYIGGIPFFKDLILDLGGAPGLSLGTQEKRAVFKSKQGTIAPLICYESIYGDYVTDYVKEGAEALFVITNDGWWDNSNGHRQHMYLSSLRAIENRRYVVRSANTGISCFINSLGHIYHASKYGEATAIRDQIYLNDEITFYTKYGDLIGRISILVSIWILVSMLANGLRGGRAH</sequence>
<keyword evidence="8 9" id="KW-0012">Acyltransferase</keyword>
<comment type="catalytic activity">
    <reaction evidence="9">
        <text>N-terminal S-1,2-diacyl-sn-glyceryl-L-cysteinyl-[lipoprotein] + a glycerophospholipid = N-acyl-S-1,2-diacyl-sn-glyceryl-L-cysteinyl-[lipoprotein] + a 2-acyl-sn-glycero-3-phospholipid + H(+)</text>
        <dbReference type="Rhea" id="RHEA:48228"/>
        <dbReference type="Rhea" id="RHEA-COMP:14681"/>
        <dbReference type="Rhea" id="RHEA-COMP:14684"/>
        <dbReference type="ChEBI" id="CHEBI:15378"/>
        <dbReference type="ChEBI" id="CHEBI:136912"/>
        <dbReference type="ChEBI" id="CHEBI:140656"/>
        <dbReference type="ChEBI" id="CHEBI:140657"/>
        <dbReference type="ChEBI" id="CHEBI:140660"/>
        <dbReference type="EC" id="2.3.1.269"/>
    </reaction>
</comment>
<dbReference type="NCBIfam" id="TIGR00546">
    <property type="entry name" value="lnt"/>
    <property type="match status" value="1"/>
</dbReference>
<keyword evidence="3 9" id="KW-1003">Cell membrane</keyword>
<dbReference type="GO" id="GO:0042158">
    <property type="term" value="P:lipoprotein biosynthetic process"/>
    <property type="evidence" value="ECO:0007669"/>
    <property type="project" value="UniProtKB-UniRule"/>
</dbReference>
<dbReference type="Pfam" id="PF20154">
    <property type="entry name" value="LNT_N"/>
    <property type="match status" value="1"/>
</dbReference>
<feature type="transmembrane region" description="Helical" evidence="9">
    <location>
        <begin position="575"/>
        <end position="596"/>
    </location>
</feature>
<keyword evidence="11" id="KW-0449">Lipoprotein</keyword>
<protein>
    <recommendedName>
        <fullName evidence="9">Apolipoprotein N-acyltransferase</fullName>
        <shortName evidence="9">ALP N-acyltransferase</shortName>
        <ecNumber evidence="9">2.3.1.269</ecNumber>
    </recommendedName>
</protein>
<dbReference type="InterPro" id="IPR003010">
    <property type="entry name" value="C-N_Hydrolase"/>
</dbReference>
<comment type="function">
    <text evidence="9">Catalyzes the phospholipid dependent N-acylation of the N-terminal cysteine of apolipoprotein, the last step in lipoprotein maturation.</text>
</comment>
<dbReference type="AlphaFoldDB" id="A0A6S6RU60"/>
<feature type="transmembrane region" description="Helical" evidence="9">
    <location>
        <begin position="255"/>
        <end position="277"/>
    </location>
</feature>
<gene>
    <name evidence="9" type="primary">lnt</name>
    <name evidence="11" type="ORF">HELGO_WM28780</name>
</gene>
<dbReference type="Gene3D" id="3.60.110.10">
    <property type="entry name" value="Carbon-nitrogen hydrolase"/>
    <property type="match status" value="1"/>
</dbReference>
<comment type="pathway">
    <text evidence="9">Protein modification; lipoprotein biosynthesis (N-acyl transfer).</text>
</comment>
<keyword evidence="6 9" id="KW-1133">Transmembrane helix</keyword>
<feature type="transmembrane region" description="Helical" evidence="9">
    <location>
        <begin position="143"/>
        <end position="165"/>
    </location>
</feature>
<dbReference type="PANTHER" id="PTHR38686">
    <property type="entry name" value="APOLIPOPROTEIN N-ACYLTRANSFERASE"/>
    <property type="match status" value="1"/>
</dbReference>
<evidence type="ECO:0000313" key="11">
    <source>
        <dbReference type="EMBL" id="CAA6799136.1"/>
    </source>
</evidence>
<feature type="transmembrane region" description="Helical" evidence="9">
    <location>
        <begin position="177"/>
        <end position="200"/>
    </location>
</feature>
<dbReference type="SUPFAM" id="SSF56317">
    <property type="entry name" value="Carbon-nitrogen hydrolase"/>
    <property type="match status" value="1"/>
</dbReference>
<name>A0A6S6RU60_9BACT</name>
<dbReference type="PROSITE" id="PS50263">
    <property type="entry name" value="CN_HYDROLASE"/>
    <property type="match status" value="1"/>
</dbReference>
<evidence type="ECO:0000256" key="7">
    <source>
        <dbReference type="ARBA" id="ARBA00023136"/>
    </source>
</evidence>
<evidence type="ECO:0000256" key="4">
    <source>
        <dbReference type="ARBA" id="ARBA00022679"/>
    </source>
</evidence>
<evidence type="ECO:0000256" key="6">
    <source>
        <dbReference type="ARBA" id="ARBA00022989"/>
    </source>
</evidence>